<evidence type="ECO:0000313" key="6">
    <source>
        <dbReference type="EMBL" id="EPQ50882.1"/>
    </source>
</evidence>
<dbReference type="AlphaFoldDB" id="S7PU76"/>
<name>S7PU76_GLOTA</name>
<dbReference type="Gene3D" id="3.40.50.12660">
    <property type="match status" value="3"/>
</dbReference>
<evidence type="ECO:0000313" key="7">
    <source>
        <dbReference type="Proteomes" id="UP000030669"/>
    </source>
</evidence>
<dbReference type="GO" id="GO:0006915">
    <property type="term" value="P:apoptotic process"/>
    <property type="evidence" value="ECO:0007669"/>
    <property type="project" value="UniProtKB-KW"/>
</dbReference>
<evidence type="ECO:0000259" key="5">
    <source>
        <dbReference type="Pfam" id="PF00656"/>
    </source>
</evidence>
<reference evidence="6 7" key="1">
    <citation type="journal article" date="2012" name="Science">
        <title>The Paleozoic origin of enzymatic lignin decomposition reconstructed from 31 fungal genomes.</title>
        <authorList>
            <person name="Floudas D."/>
            <person name="Binder M."/>
            <person name="Riley R."/>
            <person name="Barry K."/>
            <person name="Blanchette R.A."/>
            <person name="Henrissat B."/>
            <person name="Martinez A.T."/>
            <person name="Otillar R."/>
            <person name="Spatafora J.W."/>
            <person name="Yadav J.S."/>
            <person name="Aerts A."/>
            <person name="Benoit I."/>
            <person name="Boyd A."/>
            <person name="Carlson A."/>
            <person name="Copeland A."/>
            <person name="Coutinho P.M."/>
            <person name="de Vries R.P."/>
            <person name="Ferreira P."/>
            <person name="Findley K."/>
            <person name="Foster B."/>
            <person name="Gaskell J."/>
            <person name="Glotzer D."/>
            <person name="Gorecki P."/>
            <person name="Heitman J."/>
            <person name="Hesse C."/>
            <person name="Hori C."/>
            <person name="Igarashi K."/>
            <person name="Jurgens J.A."/>
            <person name="Kallen N."/>
            <person name="Kersten P."/>
            <person name="Kohler A."/>
            <person name="Kuees U."/>
            <person name="Kumar T.K.A."/>
            <person name="Kuo A."/>
            <person name="LaButti K."/>
            <person name="Larrondo L.F."/>
            <person name="Lindquist E."/>
            <person name="Ling A."/>
            <person name="Lombard V."/>
            <person name="Lucas S."/>
            <person name="Lundell T."/>
            <person name="Martin R."/>
            <person name="McLaughlin D.J."/>
            <person name="Morgenstern I."/>
            <person name="Morin E."/>
            <person name="Murat C."/>
            <person name="Nagy L.G."/>
            <person name="Nolan M."/>
            <person name="Ohm R.A."/>
            <person name="Patyshakuliyeva A."/>
            <person name="Rokas A."/>
            <person name="Ruiz-Duenas F.J."/>
            <person name="Sabat G."/>
            <person name="Salamov A."/>
            <person name="Samejima M."/>
            <person name="Schmutz J."/>
            <person name="Slot J.C."/>
            <person name="St John F."/>
            <person name="Stenlid J."/>
            <person name="Sun H."/>
            <person name="Sun S."/>
            <person name="Syed K."/>
            <person name="Tsang A."/>
            <person name="Wiebenga A."/>
            <person name="Young D."/>
            <person name="Pisabarro A."/>
            <person name="Eastwood D.C."/>
            <person name="Martin F."/>
            <person name="Cullen D."/>
            <person name="Grigoriev I.V."/>
            <person name="Hibbett D.S."/>
        </authorList>
    </citation>
    <scope>NUCLEOTIDE SEQUENCE [LARGE SCALE GENOMIC DNA]</scope>
    <source>
        <strain evidence="6 7">ATCC 11539</strain>
    </source>
</reference>
<dbReference type="SUPFAM" id="SSF52129">
    <property type="entry name" value="Caspase-like"/>
    <property type="match status" value="1"/>
</dbReference>
<keyword evidence="2" id="KW-0053">Apoptosis</keyword>
<sequence length="567" mass="63953">MKSVDGKPLDGKQATCRGKASGEGKKALLIGIAYGDGSEDSLQGTSSDVQEVFNLFRGSGFRGEDIVVMKERDVLSDLIPTRKDIDSHIHVLVDGLRPGDMATQAMEITIQNYVKKRKTYMKNVVIYEHAVVSLRIIGLVTYDREWLSDRDPRRDLVDALPDGATLLAIFNCCHSGTNLNLEPNCCNVVWNWKEGGDRAEIRRGAISISAIKAEEEADNVPIAGGDLFTDVGIREGAEKEPHRDLIRNICTRYHEHIRLMREYEKCSRPARSTSWKPLDPDGPPRPGFSDPQLSSNETLASARNVVNRIGGEKGAMQEAMLSVIATRRYKADRLPSCAMASREARKKALLIGIRYQAETEVCLNQAHSDVQKMEHLLCRNYGFRKEDVVVMKDGSKSRHLIPTRENIVTQIRDLVNGIFEGDLVVFYYAGHGDQSSDVCEYEEDLHAEYLVTCDEQQLTDADLRKYLVDTLPNGAHLLKKPNPTYRDLMISIWREYHGSIKRMREYENLIVRRPTRRTSWKRLDPDNPPPPGYSDPQLSSNRTLDMGSRLNLGNFIQEPGSESFMLT</sequence>
<dbReference type="InterPro" id="IPR029030">
    <property type="entry name" value="Caspase-like_dom_sf"/>
</dbReference>
<keyword evidence="3" id="KW-0645">Protease</keyword>
<proteinExistence type="inferred from homology"/>
<dbReference type="GO" id="GO:0004197">
    <property type="term" value="F:cysteine-type endopeptidase activity"/>
    <property type="evidence" value="ECO:0007669"/>
    <property type="project" value="InterPro"/>
</dbReference>
<comment type="similarity">
    <text evidence="1">Belongs to the peptidase C14B family.</text>
</comment>
<dbReference type="Proteomes" id="UP000030669">
    <property type="component" value="Unassembled WGS sequence"/>
</dbReference>
<organism evidence="6 7">
    <name type="scientific">Gloeophyllum trabeum (strain ATCC 11539 / FP-39264 / Madison 617)</name>
    <name type="common">Brown rot fungus</name>
    <dbReference type="NCBI Taxonomy" id="670483"/>
    <lineage>
        <taxon>Eukaryota</taxon>
        <taxon>Fungi</taxon>
        <taxon>Dikarya</taxon>
        <taxon>Basidiomycota</taxon>
        <taxon>Agaricomycotina</taxon>
        <taxon>Agaricomycetes</taxon>
        <taxon>Gloeophyllales</taxon>
        <taxon>Gloeophyllaceae</taxon>
        <taxon>Gloeophyllum</taxon>
    </lineage>
</organism>
<evidence type="ECO:0000256" key="4">
    <source>
        <dbReference type="SAM" id="MobiDB-lite"/>
    </source>
</evidence>
<dbReference type="KEGG" id="gtr:GLOTRDRAFT_133623"/>
<dbReference type="InterPro" id="IPR011600">
    <property type="entry name" value="Pept_C14_caspase"/>
</dbReference>
<dbReference type="PANTHER" id="PTHR48104">
    <property type="entry name" value="METACASPASE-4"/>
    <property type="match status" value="1"/>
</dbReference>
<evidence type="ECO:0000256" key="2">
    <source>
        <dbReference type="ARBA" id="ARBA00022703"/>
    </source>
</evidence>
<dbReference type="Pfam" id="PF00656">
    <property type="entry name" value="Peptidase_C14"/>
    <property type="match status" value="2"/>
</dbReference>
<accession>S7PU76</accession>
<dbReference type="eggNOG" id="KOG1546">
    <property type="taxonomic scope" value="Eukaryota"/>
</dbReference>
<feature type="region of interest" description="Disordered" evidence="4">
    <location>
        <begin position="519"/>
        <end position="544"/>
    </location>
</feature>
<gene>
    <name evidence="6" type="ORF">GLOTRDRAFT_133623</name>
</gene>
<evidence type="ECO:0000256" key="1">
    <source>
        <dbReference type="ARBA" id="ARBA00009005"/>
    </source>
</evidence>
<evidence type="ECO:0000256" key="3">
    <source>
        <dbReference type="ARBA" id="ARBA00022807"/>
    </source>
</evidence>
<dbReference type="InterPro" id="IPR050452">
    <property type="entry name" value="Metacaspase"/>
</dbReference>
<protein>
    <recommendedName>
        <fullName evidence="5">Peptidase C14 caspase domain-containing protein</fullName>
    </recommendedName>
</protein>
<dbReference type="PANTHER" id="PTHR48104:SF30">
    <property type="entry name" value="METACASPASE-1"/>
    <property type="match status" value="1"/>
</dbReference>
<keyword evidence="7" id="KW-1185">Reference proteome</keyword>
<feature type="domain" description="Peptidase C14 caspase" evidence="5">
    <location>
        <begin position="345"/>
        <end position="471"/>
    </location>
</feature>
<dbReference type="OMA" id="KEHYLVA"/>
<keyword evidence="3" id="KW-0788">Thiol protease</keyword>
<keyword evidence="3" id="KW-0378">Hydrolase</keyword>
<dbReference type="HOGENOM" id="CLU_480624_0_0_1"/>
<feature type="domain" description="Peptidase C14 caspase" evidence="5">
    <location>
        <begin position="25"/>
        <end position="174"/>
    </location>
</feature>
<dbReference type="OrthoDB" id="3223806at2759"/>
<dbReference type="EMBL" id="KB469313">
    <property type="protein sequence ID" value="EPQ50882.1"/>
    <property type="molecule type" value="Genomic_DNA"/>
</dbReference>
<dbReference type="GO" id="GO:0006508">
    <property type="term" value="P:proteolysis"/>
    <property type="evidence" value="ECO:0007669"/>
    <property type="project" value="InterPro"/>
</dbReference>
<dbReference type="GO" id="GO:0005737">
    <property type="term" value="C:cytoplasm"/>
    <property type="evidence" value="ECO:0007669"/>
    <property type="project" value="TreeGrafter"/>
</dbReference>
<dbReference type="RefSeq" id="XP_007870760.1">
    <property type="nucleotide sequence ID" value="XM_007872569.1"/>
</dbReference>
<feature type="region of interest" description="Disordered" evidence="4">
    <location>
        <begin position="270"/>
        <end position="297"/>
    </location>
</feature>
<dbReference type="GeneID" id="19302761"/>